<reference evidence="1" key="1">
    <citation type="submission" date="2018-02" db="EMBL/GenBank/DDBJ databases">
        <title>Rhizophora mucronata_Transcriptome.</title>
        <authorList>
            <person name="Meera S.P."/>
            <person name="Sreeshan A."/>
            <person name="Augustine A."/>
        </authorList>
    </citation>
    <scope>NUCLEOTIDE SEQUENCE</scope>
    <source>
        <tissue evidence="1">Leaf</tissue>
    </source>
</reference>
<dbReference type="EMBL" id="GGEC01042339">
    <property type="protein sequence ID" value="MBX22823.1"/>
    <property type="molecule type" value="Transcribed_RNA"/>
</dbReference>
<organism evidence="1">
    <name type="scientific">Rhizophora mucronata</name>
    <name type="common">Asiatic mangrove</name>
    <dbReference type="NCBI Taxonomy" id="61149"/>
    <lineage>
        <taxon>Eukaryota</taxon>
        <taxon>Viridiplantae</taxon>
        <taxon>Streptophyta</taxon>
        <taxon>Embryophyta</taxon>
        <taxon>Tracheophyta</taxon>
        <taxon>Spermatophyta</taxon>
        <taxon>Magnoliopsida</taxon>
        <taxon>eudicotyledons</taxon>
        <taxon>Gunneridae</taxon>
        <taxon>Pentapetalae</taxon>
        <taxon>rosids</taxon>
        <taxon>fabids</taxon>
        <taxon>Malpighiales</taxon>
        <taxon>Rhizophoraceae</taxon>
        <taxon>Rhizophora</taxon>
    </lineage>
</organism>
<protein>
    <submittedName>
        <fullName evidence="1">Uncharacterized protein</fullName>
    </submittedName>
</protein>
<dbReference type="AlphaFoldDB" id="A0A2P2LXY8"/>
<accession>A0A2P2LXY8</accession>
<evidence type="ECO:0000313" key="1">
    <source>
        <dbReference type="EMBL" id="MBX22823.1"/>
    </source>
</evidence>
<sequence>MCFSTLKPICWGYVEKIYHNKY</sequence>
<name>A0A2P2LXY8_RHIMU</name>
<proteinExistence type="predicted"/>